<feature type="domain" description="FRG" evidence="1">
    <location>
        <begin position="40"/>
        <end position="159"/>
    </location>
</feature>
<gene>
    <name evidence="2" type="ORF">OC940_02990</name>
</gene>
<dbReference type="InterPro" id="IPR014966">
    <property type="entry name" value="FRG-dom"/>
</dbReference>
<evidence type="ECO:0000259" key="1">
    <source>
        <dbReference type="SMART" id="SM00901"/>
    </source>
</evidence>
<dbReference type="SMART" id="SM00901">
    <property type="entry name" value="FRG"/>
    <property type="match status" value="1"/>
</dbReference>
<protein>
    <submittedName>
        <fullName evidence="2">FRG domain-containing protein</fullName>
    </submittedName>
</protein>
<dbReference type="Proteomes" id="UP001139955">
    <property type="component" value="Unassembled WGS sequence"/>
</dbReference>
<keyword evidence="3" id="KW-1185">Reference proteome</keyword>
<evidence type="ECO:0000313" key="2">
    <source>
        <dbReference type="EMBL" id="MCU7246766.1"/>
    </source>
</evidence>
<dbReference type="EMBL" id="JAOSKY010000001">
    <property type="protein sequence ID" value="MCU7246766.1"/>
    <property type="molecule type" value="Genomic_DNA"/>
</dbReference>
<reference evidence="2" key="2">
    <citation type="journal article" date="2023" name="mSystems">
        <title>Charting the Lipopeptidome of Nonpathogenic Pseudomonas.</title>
        <authorList>
            <person name="Cesa-Luna C."/>
            <person name="Geudens N."/>
            <person name="Girard L."/>
            <person name="De Roo V."/>
            <person name="Maklad H.R."/>
            <person name="Martins J.C."/>
            <person name="Hofte M."/>
            <person name="De Mot R."/>
        </authorList>
    </citation>
    <scope>NUCLEOTIDE SEQUENCE</scope>
    <source>
        <strain evidence="2">B1M3-32</strain>
    </source>
</reference>
<organism evidence="2 3">
    <name type="scientific">Pseudomonas koreensis</name>
    <dbReference type="NCBI Taxonomy" id="198620"/>
    <lineage>
        <taxon>Bacteria</taxon>
        <taxon>Pseudomonadati</taxon>
        <taxon>Pseudomonadota</taxon>
        <taxon>Gammaproteobacteria</taxon>
        <taxon>Pseudomonadales</taxon>
        <taxon>Pseudomonadaceae</taxon>
        <taxon>Pseudomonas</taxon>
    </lineage>
</organism>
<proteinExistence type="predicted"/>
<dbReference type="Pfam" id="PF08867">
    <property type="entry name" value="FRG"/>
    <property type="match status" value="1"/>
</dbReference>
<name>A0A9X3B1D3_9PSED</name>
<dbReference type="AlphaFoldDB" id="A0A9X3B1D3"/>
<accession>A0A9X3B1D3</accession>
<dbReference type="RefSeq" id="WP_301620937.1">
    <property type="nucleotide sequence ID" value="NZ_JAOSKY010000001.1"/>
</dbReference>
<comment type="caution">
    <text evidence="2">The sequence shown here is derived from an EMBL/GenBank/DDBJ whole genome shotgun (WGS) entry which is preliminary data.</text>
</comment>
<evidence type="ECO:0000313" key="3">
    <source>
        <dbReference type="Proteomes" id="UP001139955"/>
    </source>
</evidence>
<reference evidence="2" key="1">
    <citation type="submission" date="2022-09" db="EMBL/GenBank/DDBJ databases">
        <authorList>
            <person name="Cesa-Luna C."/>
            <person name="Girard L."/>
            <person name="Lood C."/>
            <person name="Hofte M."/>
            <person name="De Mot R."/>
        </authorList>
    </citation>
    <scope>NUCLEOTIDE SEQUENCE</scope>
    <source>
        <strain evidence="2">B1M3-32</strain>
    </source>
</reference>
<sequence>MQQSTPMNKGTAPQQDKLNLRTARTLTEFLDLIEEVKPQIPGTLWFRGQSNASHRLTPGVLRNTVSTTDWMGNPIKPGQIQISSGGGVSGISAERLLEAFKRQARPFLNHVPANDFEWMFIAQHHGLPTRLLDWSTNALVALFFAVQHAKVEEGDGIEACLSFLTDESSEDGFAVFVIDPQKVNHEIYGVDGPIDMSADSDTWIDWVNPMSSNKSVDAPICIHAPHMTTRIKAQSGAFTLHGRLIQPLDYYSALRPHITKIFIPYTSTEAIRDSLVQVGMTESFIYPELDAIARDIVRTETAHFKHSMGNHSHQ</sequence>